<reference evidence="2 3" key="1">
    <citation type="submission" date="2016-10" db="EMBL/GenBank/DDBJ databases">
        <authorList>
            <person name="de Groot N.N."/>
        </authorList>
    </citation>
    <scope>NUCLEOTIDE SEQUENCE [LARGE SCALE GENOMIC DNA]</scope>
    <source>
        <strain evidence="2 3">WG14</strain>
    </source>
</reference>
<organism evidence="2 3">
    <name type="scientific">Geotoga petraea</name>
    <dbReference type="NCBI Taxonomy" id="28234"/>
    <lineage>
        <taxon>Bacteria</taxon>
        <taxon>Thermotogati</taxon>
        <taxon>Thermotogota</taxon>
        <taxon>Thermotogae</taxon>
        <taxon>Petrotogales</taxon>
        <taxon>Petrotogaceae</taxon>
        <taxon>Geotoga</taxon>
    </lineage>
</organism>
<dbReference type="InterPro" id="IPR004360">
    <property type="entry name" value="Glyas_Fos-R_dOase_dom"/>
</dbReference>
<protein>
    <submittedName>
        <fullName evidence="2">Lactoylglutathione lyase</fullName>
    </submittedName>
</protein>
<dbReference type="STRING" id="28234.SAMN04488588_1239"/>
<keyword evidence="2" id="KW-0456">Lyase</keyword>
<evidence type="ECO:0000259" key="1">
    <source>
        <dbReference type="PROSITE" id="PS51819"/>
    </source>
</evidence>
<dbReference type="InterPro" id="IPR029068">
    <property type="entry name" value="Glyas_Bleomycin-R_OHBP_Dase"/>
</dbReference>
<name>A0A1G6M5J0_9BACT</name>
<gene>
    <name evidence="2" type="ORF">SAMN04488588_1239</name>
</gene>
<evidence type="ECO:0000313" key="2">
    <source>
        <dbReference type="EMBL" id="SDC50627.1"/>
    </source>
</evidence>
<dbReference type="AlphaFoldDB" id="A0A1G6M5J0"/>
<accession>A0A1G6M5J0</accession>
<evidence type="ECO:0000313" key="3">
    <source>
        <dbReference type="Proteomes" id="UP000199322"/>
    </source>
</evidence>
<dbReference type="RefSeq" id="WP_091403679.1">
    <property type="nucleotide sequence ID" value="NZ_FMYV01000004.1"/>
</dbReference>
<dbReference type="PROSITE" id="PS51819">
    <property type="entry name" value="VOC"/>
    <property type="match status" value="1"/>
</dbReference>
<dbReference type="Pfam" id="PF00903">
    <property type="entry name" value="Glyoxalase"/>
    <property type="match status" value="1"/>
</dbReference>
<dbReference type="CDD" id="cd06587">
    <property type="entry name" value="VOC"/>
    <property type="match status" value="1"/>
</dbReference>
<dbReference type="Proteomes" id="UP000199322">
    <property type="component" value="Unassembled WGS sequence"/>
</dbReference>
<proteinExistence type="predicted"/>
<dbReference type="GO" id="GO:0016829">
    <property type="term" value="F:lyase activity"/>
    <property type="evidence" value="ECO:0007669"/>
    <property type="project" value="UniProtKB-KW"/>
</dbReference>
<dbReference type="InterPro" id="IPR037523">
    <property type="entry name" value="VOC_core"/>
</dbReference>
<dbReference type="SUPFAM" id="SSF54593">
    <property type="entry name" value="Glyoxalase/Bleomycin resistance protein/Dihydroxybiphenyl dioxygenase"/>
    <property type="match status" value="1"/>
</dbReference>
<sequence length="125" mass="14284">MKKFRMTIMCRDIEASKKFYQDFVGLKPFREFAVGEKTLGGASLCFMEDESGEIEVELVNASKGDKCTSKGLVACFFTDEEGIVAKHQKALDMGYNATEIRKPDENSTYFYVYDPDMLSIEFRVR</sequence>
<dbReference type="EMBL" id="FMYV01000004">
    <property type="protein sequence ID" value="SDC50627.1"/>
    <property type="molecule type" value="Genomic_DNA"/>
</dbReference>
<dbReference type="Gene3D" id="3.10.180.10">
    <property type="entry name" value="2,3-Dihydroxybiphenyl 1,2-Dioxygenase, domain 1"/>
    <property type="match status" value="1"/>
</dbReference>
<keyword evidence="3" id="KW-1185">Reference proteome</keyword>
<feature type="domain" description="VOC" evidence="1">
    <location>
        <begin position="1"/>
        <end position="125"/>
    </location>
</feature>